<reference evidence="2 3" key="1">
    <citation type="submission" date="2017-06" db="EMBL/GenBank/DDBJ databases">
        <authorList>
            <person name="Kim H.J."/>
            <person name="Triplett B.A."/>
        </authorList>
    </citation>
    <scope>NUCLEOTIDE SEQUENCE [LARGE SCALE GENOMIC DNA]</scope>
    <source>
        <strain evidence="2">FRACA_ARgP5</strain>
    </source>
</reference>
<dbReference type="InterPro" id="IPR036457">
    <property type="entry name" value="PPM-type-like_dom_sf"/>
</dbReference>
<gene>
    <name evidence="2" type="ORF">FRACA_4160001</name>
</gene>
<dbReference type="Proteomes" id="UP000234331">
    <property type="component" value="Unassembled WGS sequence"/>
</dbReference>
<dbReference type="SMART" id="SM00331">
    <property type="entry name" value="PP2C_SIG"/>
    <property type="match status" value="1"/>
</dbReference>
<organism evidence="2 3">
    <name type="scientific">Frankia canadensis</name>
    <dbReference type="NCBI Taxonomy" id="1836972"/>
    <lineage>
        <taxon>Bacteria</taxon>
        <taxon>Bacillati</taxon>
        <taxon>Actinomycetota</taxon>
        <taxon>Actinomycetes</taxon>
        <taxon>Frankiales</taxon>
        <taxon>Frankiaceae</taxon>
        <taxon>Frankia</taxon>
    </lineage>
</organism>
<dbReference type="Pfam" id="PF13672">
    <property type="entry name" value="PP2C_2"/>
    <property type="match status" value="1"/>
</dbReference>
<dbReference type="SMART" id="SM00332">
    <property type="entry name" value="PP2Cc"/>
    <property type="match status" value="1"/>
</dbReference>
<dbReference type="InterPro" id="IPR001932">
    <property type="entry name" value="PPM-type_phosphatase-like_dom"/>
</dbReference>
<dbReference type="CDD" id="cd00143">
    <property type="entry name" value="PP2Cc"/>
    <property type="match status" value="1"/>
</dbReference>
<dbReference type="EMBL" id="FZMO01000353">
    <property type="protein sequence ID" value="SNQ50191.1"/>
    <property type="molecule type" value="Genomic_DNA"/>
</dbReference>
<evidence type="ECO:0000313" key="2">
    <source>
        <dbReference type="EMBL" id="SNQ50191.1"/>
    </source>
</evidence>
<dbReference type="SUPFAM" id="SSF81606">
    <property type="entry name" value="PP2C-like"/>
    <property type="match status" value="1"/>
</dbReference>
<protein>
    <submittedName>
        <fullName evidence="2">Serine/threonine protein phosphatase</fullName>
    </submittedName>
</protein>
<sequence length="315" mass="30557">MACAECQGIEVDADGYCVTCGLRRAAVDPFDHTEIDRGPVGGVSDRGLTHPTNEDAMAADASAAGGGALVAVVCDGVSQAAGSGPGARAAAEAALATLASATLASRAASIADGDTGADGATGADGDTADLGGVGGAAGDAIRAAAAAGQAAIEALPAGPGEDPSCTFAAALFTGGVLTVGWLGDSRVYLLDGDGPRLLTADDTVAAEAARAGLIPAEDAETARGAHTITSWLGRSSPRTTPHIHVAHPTGPGRVLLCTDGLWNHASPAGVLAALVAELPAGASAAEVARHLTAAALRAGGHDNITVVVMDIPGRA</sequence>
<dbReference type="PROSITE" id="PS51746">
    <property type="entry name" value="PPM_2"/>
    <property type="match status" value="1"/>
</dbReference>
<dbReference type="AlphaFoldDB" id="A0A2I2KX00"/>
<dbReference type="Gene3D" id="3.60.40.10">
    <property type="entry name" value="PPM-type phosphatase domain"/>
    <property type="match status" value="1"/>
</dbReference>
<accession>A0A2I2KX00</accession>
<feature type="domain" description="PPM-type phosphatase" evidence="1">
    <location>
        <begin position="39"/>
        <end position="311"/>
    </location>
</feature>
<name>A0A2I2KX00_9ACTN</name>
<keyword evidence="3" id="KW-1185">Reference proteome</keyword>
<evidence type="ECO:0000259" key="1">
    <source>
        <dbReference type="PROSITE" id="PS51746"/>
    </source>
</evidence>
<evidence type="ECO:0000313" key="3">
    <source>
        <dbReference type="Proteomes" id="UP000234331"/>
    </source>
</evidence>
<proteinExistence type="predicted"/>